<dbReference type="RefSeq" id="WP_198443111.1">
    <property type="nucleotide sequence ID" value="NZ_CBCSHE010000016.1"/>
</dbReference>
<proteinExistence type="predicted"/>
<dbReference type="GO" id="GO:0000166">
    <property type="term" value="F:nucleotide binding"/>
    <property type="evidence" value="ECO:0007669"/>
    <property type="project" value="InterPro"/>
</dbReference>
<dbReference type="AlphaFoldDB" id="A0A7T3REC0"/>
<dbReference type="EMBL" id="CP064936">
    <property type="protein sequence ID" value="QQA01582.1"/>
    <property type="molecule type" value="Genomic_DNA"/>
</dbReference>
<organism evidence="2 3">
    <name type="scientific">Treponema peruense</name>
    <dbReference type="NCBI Taxonomy" id="2787628"/>
    <lineage>
        <taxon>Bacteria</taxon>
        <taxon>Pseudomonadati</taxon>
        <taxon>Spirochaetota</taxon>
        <taxon>Spirochaetia</taxon>
        <taxon>Spirochaetales</taxon>
        <taxon>Treponemataceae</taxon>
        <taxon>Treponema</taxon>
    </lineage>
</organism>
<feature type="domain" description="Gfo/Idh/MocA-like oxidoreductase N-terminal" evidence="1">
    <location>
        <begin position="9"/>
        <end position="139"/>
    </location>
</feature>
<dbReference type="PANTHER" id="PTHR43377:SF1">
    <property type="entry name" value="BILIVERDIN REDUCTASE A"/>
    <property type="match status" value="1"/>
</dbReference>
<sequence length="378" mass="41890">MAAEKPYTAAIVGLGRIGYSLGLDKKREQPASHTSALNDNPRIKIIAGCDTDECALKAWHEANRKAAVYTDSANLYARHRPDIIVIAVNENAHQKEAVEAIKSKPKLVILEKPVALNMDEAKYIQAVAESFGVPVLVNHERRFAEDFKTAKKYLSSIGPVQSINACLCSSLCVYNPAEENSGAYSLLHDGTHLVDAVLYFLEKDSQISGTIQKAYHEEKKGGLLSMAKSITEQKPSFTLSQLLNEPVLTGIFRDEKQNIRQFSAHYSNGLCPDITISMSGRSRFFSFEVTITGTQGRICIGNGYLKLYRRENSTLYSGFYSLAADKSVKLPKKTLFFANMIKNAVDFLDNRAPLLSTIQSGINALAVLEEIKRLFQKQ</sequence>
<evidence type="ECO:0000313" key="2">
    <source>
        <dbReference type="EMBL" id="QQA01582.1"/>
    </source>
</evidence>
<dbReference type="InterPro" id="IPR051450">
    <property type="entry name" value="Gfo/Idh/MocA_Oxidoreductases"/>
</dbReference>
<dbReference type="InterPro" id="IPR000683">
    <property type="entry name" value="Gfo/Idh/MocA-like_OxRdtase_N"/>
</dbReference>
<protein>
    <submittedName>
        <fullName evidence="2">Gfo/Idh/MocA family oxidoreductase</fullName>
    </submittedName>
</protein>
<evidence type="ECO:0000259" key="1">
    <source>
        <dbReference type="Pfam" id="PF01408"/>
    </source>
</evidence>
<dbReference type="SUPFAM" id="SSF55347">
    <property type="entry name" value="Glyceraldehyde-3-phosphate dehydrogenase-like, C-terminal domain"/>
    <property type="match status" value="1"/>
</dbReference>
<dbReference type="Pfam" id="PF01408">
    <property type="entry name" value="GFO_IDH_MocA"/>
    <property type="match status" value="1"/>
</dbReference>
<evidence type="ECO:0000313" key="3">
    <source>
        <dbReference type="Proteomes" id="UP000595224"/>
    </source>
</evidence>
<dbReference type="PANTHER" id="PTHR43377">
    <property type="entry name" value="BILIVERDIN REDUCTASE A"/>
    <property type="match status" value="1"/>
</dbReference>
<gene>
    <name evidence="2" type="ORF">IWA51_02910</name>
</gene>
<dbReference type="Gene3D" id="3.30.360.10">
    <property type="entry name" value="Dihydrodipicolinate Reductase, domain 2"/>
    <property type="match status" value="1"/>
</dbReference>
<reference evidence="2 3" key="1">
    <citation type="submission" date="2020-11" db="EMBL/GenBank/DDBJ databases">
        <title>Treponema Peruensis nv. sp., first commensal Treponema isolated from human feces.</title>
        <authorList>
            <person name="Belkhou C."/>
            <person name="Raes J."/>
        </authorList>
    </citation>
    <scope>NUCLEOTIDE SEQUENCE [LARGE SCALE GENOMIC DNA]</scope>
    <source>
        <strain evidence="2 3">RCC2812</strain>
    </source>
</reference>
<dbReference type="Gene3D" id="3.40.50.720">
    <property type="entry name" value="NAD(P)-binding Rossmann-like Domain"/>
    <property type="match status" value="1"/>
</dbReference>
<dbReference type="Proteomes" id="UP000595224">
    <property type="component" value="Chromosome"/>
</dbReference>
<dbReference type="InterPro" id="IPR036291">
    <property type="entry name" value="NAD(P)-bd_dom_sf"/>
</dbReference>
<name>A0A7T3REC0_9SPIR</name>
<dbReference type="SUPFAM" id="SSF51735">
    <property type="entry name" value="NAD(P)-binding Rossmann-fold domains"/>
    <property type="match status" value="1"/>
</dbReference>
<keyword evidence="3" id="KW-1185">Reference proteome</keyword>
<dbReference type="KEGG" id="tper:IWA51_02910"/>
<accession>A0A7T3REC0</accession>